<sequence length="79" mass="8783">MADSRINVTFSNETSGCLADLAKATKKPVQELAEKLIRRAIDEVEDIALSQIVDECDTPDMEMIRSKDIDWNTVLKDGA</sequence>
<protein>
    <recommendedName>
        <fullName evidence="2">CopG family transcriptional regulator</fullName>
    </recommendedName>
</protein>
<gene>
    <name evidence="1" type="ORF">ABLO99_01100</name>
</gene>
<dbReference type="RefSeq" id="WP_349967876.1">
    <property type="nucleotide sequence ID" value="NZ_CP157942.1"/>
</dbReference>
<reference evidence="1" key="1">
    <citation type="submission" date="2024-06" db="EMBL/GenBank/DDBJ databases">
        <authorList>
            <person name="Dussert Y."/>
            <person name="Peccoud J."/>
            <person name="Pigeault R."/>
        </authorList>
    </citation>
    <scope>NUCLEOTIDE SEQUENCE</scope>
    <source>
        <strain evidence="1">WArc</strain>
    </source>
</reference>
<name>A0AAU7Q2D5_9RICK</name>
<proteinExistence type="predicted"/>
<dbReference type="EMBL" id="CP157942">
    <property type="protein sequence ID" value="XBS67312.1"/>
    <property type="molecule type" value="Genomic_DNA"/>
</dbReference>
<dbReference type="AlphaFoldDB" id="A0AAU7Q2D5"/>
<accession>A0AAU7Q2D5</accession>
<evidence type="ECO:0000313" key="1">
    <source>
        <dbReference type="EMBL" id="XBS67312.1"/>
    </source>
</evidence>
<organism evidence="1">
    <name type="scientific">Wolbachia endosymbiont of Armadillidium arcangelii</name>
    <dbReference type="NCBI Taxonomy" id="3158571"/>
    <lineage>
        <taxon>Bacteria</taxon>
        <taxon>Pseudomonadati</taxon>
        <taxon>Pseudomonadota</taxon>
        <taxon>Alphaproteobacteria</taxon>
        <taxon>Rickettsiales</taxon>
        <taxon>Anaplasmataceae</taxon>
        <taxon>Wolbachieae</taxon>
        <taxon>Wolbachia</taxon>
    </lineage>
</organism>
<evidence type="ECO:0008006" key="2">
    <source>
        <dbReference type="Google" id="ProtNLM"/>
    </source>
</evidence>